<evidence type="ECO:0000256" key="9">
    <source>
        <dbReference type="ARBA" id="ARBA00023136"/>
    </source>
</evidence>
<dbReference type="InterPro" id="IPR035908">
    <property type="entry name" value="F0_ATP_A_sf"/>
</dbReference>
<dbReference type="GO" id="GO:0005886">
    <property type="term" value="C:plasma membrane"/>
    <property type="evidence" value="ECO:0007669"/>
    <property type="project" value="UniProtKB-SubCell"/>
</dbReference>
<evidence type="ECO:0000256" key="7">
    <source>
        <dbReference type="ARBA" id="ARBA00022989"/>
    </source>
</evidence>
<feature type="transmembrane region" description="Helical" evidence="11">
    <location>
        <begin position="113"/>
        <end position="132"/>
    </location>
</feature>
<feature type="transmembrane region" description="Helical" evidence="11">
    <location>
        <begin position="170"/>
        <end position="193"/>
    </location>
</feature>
<dbReference type="Gene3D" id="1.20.120.220">
    <property type="entry name" value="ATP synthase, F0 complex, subunit A"/>
    <property type="match status" value="1"/>
</dbReference>
<evidence type="ECO:0000256" key="3">
    <source>
        <dbReference type="ARBA" id="ARBA00022448"/>
    </source>
</evidence>
<dbReference type="eggNOG" id="COG0356">
    <property type="taxonomic scope" value="Bacteria"/>
</dbReference>
<evidence type="ECO:0000313" key="13">
    <source>
        <dbReference type="EMBL" id="EHJ52068.1"/>
    </source>
</evidence>
<dbReference type="STRING" id="764298.STRMA_0965"/>
<keyword evidence="6 11" id="KW-0375">Hydrogen ion transport</keyword>
<sequence>METTVNPTVHFLGITFDLTILVMSLLTVVIAFGLIFWATRRMALKPKGKQGFIEFIYDFVQGVMRPVLGKYSANYSLFIFTLFFFILIANNVGLLAKLTTKEYNFWSSPTANFMVDLTLSLMVACVVHIEGIRKRGLKKYLKSYLSPYPAMLPMNLLEQFTNVISLALRLFGNIFAGEIVMSLLVSFAHYSAITGPIGFILNMIWTAFSIFISCIQAYVFIILTSTYLGNKVNVEDEEE</sequence>
<dbReference type="AlphaFoldDB" id="G5JWJ3"/>
<comment type="subcellular location">
    <subcellularLocation>
        <location evidence="11 12">Cell membrane</location>
        <topology evidence="11 12">Multi-pass membrane protein</topology>
    </subcellularLocation>
    <subcellularLocation>
        <location evidence="1">Membrane</location>
        <topology evidence="1">Multi-pass membrane protein</topology>
    </subcellularLocation>
</comment>
<dbReference type="NCBIfam" id="TIGR01131">
    <property type="entry name" value="ATP_synt_6_or_A"/>
    <property type="match status" value="1"/>
</dbReference>
<evidence type="ECO:0000256" key="2">
    <source>
        <dbReference type="ARBA" id="ARBA00006810"/>
    </source>
</evidence>
<dbReference type="InterPro" id="IPR045082">
    <property type="entry name" value="ATP_syn_F0_a_bact/chloroplast"/>
</dbReference>
<feature type="transmembrane region" description="Helical" evidence="11">
    <location>
        <begin position="199"/>
        <end position="223"/>
    </location>
</feature>
<proteinExistence type="inferred from homology"/>
<evidence type="ECO:0000256" key="10">
    <source>
        <dbReference type="ARBA" id="ARBA00023310"/>
    </source>
</evidence>
<dbReference type="GO" id="GO:0046933">
    <property type="term" value="F:proton-transporting ATP synthase activity, rotational mechanism"/>
    <property type="evidence" value="ECO:0007669"/>
    <property type="project" value="UniProtKB-UniRule"/>
</dbReference>
<keyword evidence="13" id="KW-0378">Hydrolase</keyword>
<dbReference type="CDD" id="cd00310">
    <property type="entry name" value="ATP-synt_Fo_a_6"/>
    <property type="match status" value="1"/>
</dbReference>
<keyword evidence="7 11" id="KW-1133">Transmembrane helix</keyword>
<dbReference type="InterPro" id="IPR023011">
    <property type="entry name" value="ATP_synth_F0_asu_AS"/>
</dbReference>
<dbReference type="OrthoDB" id="9789241at2"/>
<feature type="transmembrane region" description="Helical" evidence="11">
    <location>
        <begin position="20"/>
        <end position="39"/>
    </location>
</feature>
<evidence type="ECO:0000256" key="4">
    <source>
        <dbReference type="ARBA" id="ARBA00022547"/>
    </source>
</evidence>
<dbReference type="PRINTS" id="PR00123">
    <property type="entry name" value="ATPASEA"/>
</dbReference>
<dbReference type="HAMAP" id="MF_01393">
    <property type="entry name" value="ATP_synth_a_bact"/>
    <property type="match status" value="1"/>
</dbReference>
<keyword evidence="10 11" id="KW-0066">ATP synthesis</keyword>
<name>G5JWJ3_9STRE</name>
<dbReference type="Pfam" id="PF00119">
    <property type="entry name" value="ATP-synt_A"/>
    <property type="match status" value="1"/>
</dbReference>
<organism evidence="13 14">
    <name type="scientific">Streptococcus macacae NCTC 11558</name>
    <dbReference type="NCBI Taxonomy" id="764298"/>
    <lineage>
        <taxon>Bacteria</taxon>
        <taxon>Bacillati</taxon>
        <taxon>Bacillota</taxon>
        <taxon>Bacilli</taxon>
        <taxon>Lactobacillales</taxon>
        <taxon>Streptococcaceae</taxon>
        <taxon>Streptococcus</taxon>
    </lineage>
</organism>
<protein>
    <recommendedName>
        <fullName evidence="11 12">ATP synthase subunit a</fullName>
    </recommendedName>
    <alternativeName>
        <fullName evidence="11">ATP synthase F0 sector subunit a</fullName>
    </alternativeName>
    <alternativeName>
        <fullName evidence="11">F-ATPase subunit 6</fullName>
    </alternativeName>
</protein>
<comment type="similarity">
    <text evidence="2 11 12">Belongs to the ATPase A chain family.</text>
</comment>
<dbReference type="Proteomes" id="UP000003573">
    <property type="component" value="Unassembled WGS sequence"/>
</dbReference>
<evidence type="ECO:0000256" key="1">
    <source>
        <dbReference type="ARBA" id="ARBA00004141"/>
    </source>
</evidence>
<dbReference type="GO" id="GO:0045259">
    <property type="term" value="C:proton-transporting ATP synthase complex"/>
    <property type="evidence" value="ECO:0007669"/>
    <property type="project" value="UniProtKB-KW"/>
</dbReference>
<keyword evidence="5 11" id="KW-0812">Transmembrane</keyword>
<keyword evidence="3 11" id="KW-0813">Transport</keyword>
<keyword evidence="9 11" id="KW-0472">Membrane</keyword>
<dbReference type="EMBL" id="AEUW02000001">
    <property type="protein sequence ID" value="EHJ52068.1"/>
    <property type="molecule type" value="Genomic_DNA"/>
</dbReference>
<keyword evidence="14" id="KW-1185">Reference proteome</keyword>
<evidence type="ECO:0000256" key="11">
    <source>
        <dbReference type="HAMAP-Rule" id="MF_01393"/>
    </source>
</evidence>
<evidence type="ECO:0000256" key="8">
    <source>
        <dbReference type="ARBA" id="ARBA00023065"/>
    </source>
</evidence>
<gene>
    <name evidence="11 13" type="primary">atpB</name>
    <name evidence="13" type="ORF">STRMA_0965</name>
</gene>
<keyword evidence="11" id="KW-1003">Cell membrane</keyword>
<dbReference type="GO" id="GO:0042777">
    <property type="term" value="P:proton motive force-driven plasma membrane ATP synthesis"/>
    <property type="evidence" value="ECO:0007669"/>
    <property type="project" value="TreeGrafter"/>
</dbReference>
<comment type="function">
    <text evidence="11 12">Key component of the proton channel; it plays a direct role in the translocation of protons across the membrane.</text>
</comment>
<evidence type="ECO:0000256" key="6">
    <source>
        <dbReference type="ARBA" id="ARBA00022781"/>
    </source>
</evidence>
<evidence type="ECO:0000256" key="12">
    <source>
        <dbReference type="RuleBase" id="RU000483"/>
    </source>
</evidence>
<evidence type="ECO:0000256" key="5">
    <source>
        <dbReference type="ARBA" id="ARBA00022692"/>
    </source>
</evidence>
<dbReference type="GO" id="GO:0016787">
    <property type="term" value="F:hydrolase activity"/>
    <property type="evidence" value="ECO:0007669"/>
    <property type="project" value="UniProtKB-KW"/>
</dbReference>
<keyword evidence="4 11" id="KW-0138">CF(0)</keyword>
<accession>G5JWJ3</accession>
<dbReference type="NCBIfam" id="NF004479">
    <property type="entry name" value="PRK05815.1-4"/>
    <property type="match status" value="1"/>
</dbReference>
<dbReference type="SUPFAM" id="SSF81336">
    <property type="entry name" value="F1F0 ATP synthase subunit A"/>
    <property type="match status" value="1"/>
</dbReference>
<feature type="transmembrane region" description="Helical" evidence="11">
    <location>
        <begin position="73"/>
        <end position="93"/>
    </location>
</feature>
<comment type="caution">
    <text evidence="13">The sequence shown here is derived from an EMBL/GenBank/DDBJ whole genome shotgun (WGS) entry which is preliminary data.</text>
</comment>
<evidence type="ECO:0000313" key="14">
    <source>
        <dbReference type="Proteomes" id="UP000003573"/>
    </source>
</evidence>
<reference evidence="13 14" key="1">
    <citation type="journal article" date="2014" name="Int. J. Syst. Evol. Microbiol.">
        <title>Phylogenomics and the dynamic genome evolution of the genus Streptococcus.</title>
        <authorList>
            <consortium name="The Broad Institute Genome Sequencing Platform"/>
            <person name="Richards V.P."/>
            <person name="Palmer S.R."/>
            <person name="Pavinski Bitar P.D."/>
            <person name="Qin X."/>
            <person name="Weinstock G.M."/>
            <person name="Highlander S.K."/>
            <person name="Town C.D."/>
            <person name="Burne R.A."/>
            <person name="Stanhope M.J."/>
        </authorList>
    </citation>
    <scope>NUCLEOTIDE SEQUENCE [LARGE SCALE GENOMIC DNA]</scope>
    <source>
        <strain evidence="13 14">NCTC 11558</strain>
    </source>
</reference>
<dbReference type="RefSeq" id="WP_003079710.1">
    <property type="nucleotide sequence ID" value="NZ_AEUW02000001.1"/>
</dbReference>
<dbReference type="PANTHER" id="PTHR42823:SF3">
    <property type="entry name" value="ATP SYNTHASE SUBUNIT A, CHLOROPLASTIC"/>
    <property type="match status" value="1"/>
</dbReference>
<dbReference type="PANTHER" id="PTHR42823">
    <property type="entry name" value="ATP SYNTHASE SUBUNIT A, CHLOROPLASTIC"/>
    <property type="match status" value="1"/>
</dbReference>
<keyword evidence="8 11" id="KW-0406">Ion transport</keyword>
<dbReference type="InterPro" id="IPR000568">
    <property type="entry name" value="ATP_synth_F0_asu"/>
</dbReference>
<dbReference type="PROSITE" id="PS00449">
    <property type="entry name" value="ATPASE_A"/>
    <property type="match status" value="1"/>
</dbReference>